<dbReference type="Gene3D" id="1.20.120.550">
    <property type="entry name" value="Membrane associated eicosanoid/glutathione metabolism-like domain"/>
    <property type="match status" value="1"/>
</dbReference>
<evidence type="ECO:0000256" key="5">
    <source>
        <dbReference type="SAM" id="Phobius"/>
    </source>
</evidence>
<feature type="transmembrane region" description="Helical" evidence="5">
    <location>
        <begin position="12"/>
        <end position="29"/>
    </location>
</feature>
<keyword evidence="2 5" id="KW-0812">Transmembrane</keyword>
<keyword evidence="7" id="KW-1185">Reference proteome</keyword>
<dbReference type="EMBL" id="PIQG01000002">
    <property type="protein sequence ID" value="RUO78623.1"/>
    <property type="molecule type" value="Genomic_DNA"/>
</dbReference>
<organism evidence="6 7">
    <name type="scientific">Pseudidiomarina taiwanensis</name>
    <dbReference type="NCBI Taxonomy" id="337250"/>
    <lineage>
        <taxon>Bacteria</taxon>
        <taxon>Pseudomonadati</taxon>
        <taxon>Pseudomonadota</taxon>
        <taxon>Gammaproteobacteria</taxon>
        <taxon>Alteromonadales</taxon>
        <taxon>Idiomarinaceae</taxon>
        <taxon>Pseudidiomarina</taxon>
    </lineage>
</organism>
<comment type="subcellular location">
    <subcellularLocation>
        <location evidence="1">Membrane</location>
    </subcellularLocation>
</comment>
<dbReference type="Proteomes" id="UP000288279">
    <property type="component" value="Unassembled WGS sequence"/>
</dbReference>
<evidence type="ECO:0000313" key="7">
    <source>
        <dbReference type="Proteomes" id="UP000288279"/>
    </source>
</evidence>
<evidence type="ECO:0008006" key="8">
    <source>
        <dbReference type="Google" id="ProtNLM"/>
    </source>
</evidence>
<evidence type="ECO:0000256" key="1">
    <source>
        <dbReference type="ARBA" id="ARBA00004370"/>
    </source>
</evidence>
<protein>
    <recommendedName>
        <fullName evidence="8">MAPEG family protein</fullName>
    </recommendedName>
</protein>
<evidence type="ECO:0000256" key="4">
    <source>
        <dbReference type="ARBA" id="ARBA00023136"/>
    </source>
</evidence>
<dbReference type="InterPro" id="IPR023352">
    <property type="entry name" value="MAPEG-like_dom_sf"/>
</dbReference>
<proteinExistence type="predicted"/>
<dbReference type="Pfam" id="PF01124">
    <property type="entry name" value="MAPEG"/>
    <property type="match status" value="1"/>
</dbReference>
<dbReference type="PANTHER" id="PTHR35371:SF1">
    <property type="entry name" value="BLR7753 PROTEIN"/>
    <property type="match status" value="1"/>
</dbReference>
<keyword evidence="3 5" id="KW-1133">Transmembrane helix</keyword>
<evidence type="ECO:0000256" key="3">
    <source>
        <dbReference type="ARBA" id="ARBA00022989"/>
    </source>
</evidence>
<feature type="transmembrane region" description="Helical" evidence="5">
    <location>
        <begin position="88"/>
        <end position="109"/>
    </location>
</feature>
<keyword evidence="4 5" id="KW-0472">Membrane</keyword>
<dbReference type="OrthoDB" id="5880499at2"/>
<dbReference type="PANTHER" id="PTHR35371">
    <property type="entry name" value="INNER MEMBRANE PROTEIN"/>
    <property type="match status" value="1"/>
</dbReference>
<comment type="caution">
    <text evidence="6">The sequence shown here is derived from an EMBL/GenBank/DDBJ whole genome shotgun (WGS) entry which is preliminary data.</text>
</comment>
<sequence>MGTLIWSNETGLLVGLTLIVLMVVVQWIIGSAVKARSAGAIPGKIDESLSHDSFVFRAHRTFMNSLESVPVFLITALLAMFAQVDAQWLTTWVWVFFVARLLHMVLYYAIATEQNPSPRSYFFLIGLVAQVALLVHLFTTILD</sequence>
<accession>A0A432ZL26</accession>
<name>A0A432ZL26_9GAMM</name>
<evidence type="ECO:0000256" key="2">
    <source>
        <dbReference type="ARBA" id="ARBA00022692"/>
    </source>
</evidence>
<dbReference type="SUPFAM" id="SSF161084">
    <property type="entry name" value="MAPEG domain-like"/>
    <property type="match status" value="1"/>
</dbReference>
<feature type="transmembrane region" description="Helical" evidence="5">
    <location>
        <begin position="62"/>
        <end position="82"/>
    </location>
</feature>
<evidence type="ECO:0000313" key="6">
    <source>
        <dbReference type="EMBL" id="RUO78623.1"/>
    </source>
</evidence>
<dbReference type="RefSeq" id="WP_126827218.1">
    <property type="nucleotide sequence ID" value="NZ_PIQG01000002.1"/>
</dbReference>
<dbReference type="GO" id="GO:0016020">
    <property type="term" value="C:membrane"/>
    <property type="evidence" value="ECO:0007669"/>
    <property type="project" value="UniProtKB-SubCell"/>
</dbReference>
<dbReference type="AlphaFoldDB" id="A0A432ZL26"/>
<dbReference type="InterPro" id="IPR001129">
    <property type="entry name" value="Membr-assoc_MAPEG"/>
</dbReference>
<gene>
    <name evidence="6" type="ORF">CWI83_06290</name>
</gene>
<feature type="transmembrane region" description="Helical" evidence="5">
    <location>
        <begin position="121"/>
        <end position="142"/>
    </location>
</feature>
<reference evidence="6 7" key="1">
    <citation type="journal article" date="2011" name="Front. Microbiol.">
        <title>Genomic signatures of strain selection and enhancement in Bacillus atrophaeus var. globigii, a historical biowarfare simulant.</title>
        <authorList>
            <person name="Gibbons H.S."/>
            <person name="Broomall S.M."/>
            <person name="McNew L.A."/>
            <person name="Daligault H."/>
            <person name="Chapman C."/>
            <person name="Bruce D."/>
            <person name="Karavis M."/>
            <person name="Krepps M."/>
            <person name="McGregor P.A."/>
            <person name="Hong C."/>
            <person name="Park K.H."/>
            <person name="Akmal A."/>
            <person name="Feldman A."/>
            <person name="Lin J.S."/>
            <person name="Chang W.E."/>
            <person name="Higgs B.W."/>
            <person name="Demirev P."/>
            <person name="Lindquist J."/>
            <person name="Liem A."/>
            <person name="Fochler E."/>
            <person name="Read T.D."/>
            <person name="Tapia R."/>
            <person name="Johnson S."/>
            <person name="Bishop-Lilly K.A."/>
            <person name="Detter C."/>
            <person name="Han C."/>
            <person name="Sozhamannan S."/>
            <person name="Rosenzweig C.N."/>
            <person name="Skowronski E.W."/>
        </authorList>
    </citation>
    <scope>NUCLEOTIDE SEQUENCE [LARGE SCALE GENOMIC DNA]</scope>
    <source>
        <strain evidence="6 7">PIT1</strain>
    </source>
</reference>